<name>A0A699TKB3_TANCI</name>
<feature type="region of interest" description="Disordered" evidence="1">
    <location>
        <begin position="75"/>
        <end position="99"/>
    </location>
</feature>
<gene>
    <name evidence="2" type="ORF">Tci_881688</name>
</gene>
<accession>A0A699TKB3</accession>
<evidence type="ECO:0000313" key="2">
    <source>
        <dbReference type="EMBL" id="GFD09719.1"/>
    </source>
</evidence>
<feature type="compositionally biased region" description="Low complexity" evidence="1">
    <location>
        <begin position="84"/>
        <end position="93"/>
    </location>
</feature>
<proteinExistence type="predicted"/>
<feature type="compositionally biased region" description="Low complexity" evidence="1">
    <location>
        <begin position="20"/>
        <end position="30"/>
    </location>
</feature>
<feature type="region of interest" description="Disordered" evidence="1">
    <location>
        <begin position="1"/>
        <end position="30"/>
    </location>
</feature>
<comment type="caution">
    <text evidence="2">The sequence shown here is derived from an EMBL/GenBank/DDBJ whole genome shotgun (WGS) entry which is preliminary data.</text>
</comment>
<organism evidence="2">
    <name type="scientific">Tanacetum cinerariifolium</name>
    <name type="common">Dalmatian daisy</name>
    <name type="synonym">Chrysanthemum cinerariifolium</name>
    <dbReference type="NCBI Taxonomy" id="118510"/>
    <lineage>
        <taxon>Eukaryota</taxon>
        <taxon>Viridiplantae</taxon>
        <taxon>Streptophyta</taxon>
        <taxon>Embryophyta</taxon>
        <taxon>Tracheophyta</taxon>
        <taxon>Spermatophyta</taxon>
        <taxon>Magnoliopsida</taxon>
        <taxon>eudicotyledons</taxon>
        <taxon>Gunneridae</taxon>
        <taxon>Pentapetalae</taxon>
        <taxon>asterids</taxon>
        <taxon>campanulids</taxon>
        <taxon>Asterales</taxon>
        <taxon>Asteraceae</taxon>
        <taxon>Asteroideae</taxon>
        <taxon>Anthemideae</taxon>
        <taxon>Anthemidinae</taxon>
        <taxon>Tanacetum</taxon>
    </lineage>
</organism>
<evidence type="ECO:0000256" key="1">
    <source>
        <dbReference type="SAM" id="MobiDB-lite"/>
    </source>
</evidence>
<evidence type="ECO:0008006" key="3">
    <source>
        <dbReference type="Google" id="ProtNLM"/>
    </source>
</evidence>
<dbReference type="AlphaFoldDB" id="A0A699TKB3"/>
<feature type="non-terminal residue" evidence="2">
    <location>
        <position position="1"/>
    </location>
</feature>
<reference evidence="2" key="1">
    <citation type="journal article" date="2019" name="Sci. Rep.">
        <title>Draft genome of Tanacetum cinerariifolium, the natural source of mosquito coil.</title>
        <authorList>
            <person name="Yamashiro T."/>
            <person name="Shiraishi A."/>
            <person name="Satake H."/>
            <person name="Nakayama K."/>
        </authorList>
    </citation>
    <scope>NUCLEOTIDE SEQUENCE</scope>
</reference>
<sequence length="99" mass="10811">ISPPNRASHQIPPPGFASVQNNPNRFNQGQGNFFNQMKAMTTRSGLAYEGLSIPTESPLEKIDEQNTKEILDKEQINSSGSTAQVQPPVVQIPNPKPDV</sequence>
<dbReference type="EMBL" id="BKCJ011247445">
    <property type="protein sequence ID" value="GFD09719.1"/>
    <property type="molecule type" value="Genomic_DNA"/>
</dbReference>
<protein>
    <recommendedName>
        <fullName evidence="3">Reverse transcriptase domain-containing protein</fullName>
    </recommendedName>
</protein>